<evidence type="ECO:0000256" key="5">
    <source>
        <dbReference type="ARBA" id="ARBA00022989"/>
    </source>
</evidence>
<keyword evidence="8 14" id="KW-0675">Receptor</keyword>
<dbReference type="InterPro" id="IPR019594">
    <property type="entry name" value="Glu/Gly-bd"/>
</dbReference>
<evidence type="ECO:0000313" key="14">
    <source>
        <dbReference type="EMBL" id="AXY83436.1"/>
    </source>
</evidence>
<keyword evidence="2" id="KW-0813">Transport</keyword>
<dbReference type="SUPFAM" id="SSF53850">
    <property type="entry name" value="Periplasmic binding protein-like II"/>
    <property type="match status" value="1"/>
</dbReference>
<keyword evidence="6" id="KW-0406">Ion transport</keyword>
<dbReference type="Pfam" id="PF10613">
    <property type="entry name" value="Lig_chan-Glu_bd"/>
    <property type="match status" value="1"/>
</dbReference>
<evidence type="ECO:0000256" key="12">
    <source>
        <dbReference type="SAM" id="Phobius"/>
    </source>
</evidence>
<keyword evidence="11" id="KW-0407">Ion channel</keyword>
<feature type="transmembrane region" description="Helical" evidence="12">
    <location>
        <begin position="570"/>
        <end position="592"/>
    </location>
</feature>
<evidence type="ECO:0000256" key="2">
    <source>
        <dbReference type="ARBA" id="ARBA00022448"/>
    </source>
</evidence>
<dbReference type="GO" id="GO:0015276">
    <property type="term" value="F:ligand-gated monoatomic ion channel activity"/>
    <property type="evidence" value="ECO:0007669"/>
    <property type="project" value="InterPro"/>
</dbReference>
<evidence type="ECO:0000256" key="8">
    <source>
        <dbReference type="ARBA" id="ARBA00023170"/>
    </source>
</evidence>
<evidence type="ECO:0000256" key="3">
    <source>
        <dbReference type="ARBA" id="ARBA00022475"/>
    </source>
</evidence>
<keyword evidence="4 12" id="KW-0812">Transmembrane</keyword>
<evidence type="ECO:0000259" key="13">
    <source>
        <dbReference type="Pfam" id="PF10613"/>
    </source>
</evidence>
<proteinExistence type="evidence at transcript level"/>
<keyword evidence="5 12" id="KW-1133">Transmembrane helix</keyword>
<evidence type="ECO:0000256" key="10">
    <source>
        <dbReference type="ARBA" id="ARBA00023286"/>
    </source>
</evidence>
<name>A0A3Q8HDQ2_9NEOP</name>
<evidence type="ECO:0000256" key="9">
    <source>
        <dbReference type="ARBA" id="ARBA00023180"/>
    </source>
</evidence>
<comment type="subcellular location">
    <subcellularLocation>
        <location evidence="1">Cell membrane</location>
        <topology evidence="1">Multi-pass membrane protein</topology>
    </subcellularLocation>
</comment>
<evidence type="ECO:0000256" key="6">
    <source>
        <dbReference type="ARBA" id="ARBA00023065"/>
    </source>
</evidence>
<sequence>MFPPLIFQTLDMLLKLIYTKYMNQSYCVVIVSENALQVNIKLNSFSYINPRFLSNDEFTERLLSLSDNGCSDYLVQMEQPELFMAAMKNVTHNGSVRRSDRKLVFLPTEQNNTINLLDLLNLDEALHFANILLVVPGNSVTNDKESVEMLECSSYDFVTHKFVGEDVDIRNKHFIGSWNSCSGFSDEMTNLFPHDMTDMKGRSLSVAAFTYEPYSIFDIDKNIEISGQDGIEVRIIDEFCRLLNCKALFVGDDGGEWGEIFENGTGNGVLGKVAEDRADVAITALYLWYDAFTVLDFSLTTVRTAITCITPSPRILVSWQMPLMPFTWTMWGLIIGVFLFAALALTVAQKWSTDRVFLHTFAMLVTQSLNDPGHAWRVRIVTGWLLLMGLVIDNAYSSGLAATFTVPSYEKSTDTIQDVIDVGMPWGATHDAWIFSLEQSEDPKIMQLVRQFKVLDDETLKEKSFTRSMGFSIEKLPAGYFAIGDYITKDAVLDMEIMLEDFYYEHCVVMARKSSPYTAKLNELIGRLHETGLMLAWETQVALKYLDYKVQLEVKLSRLRRDIEIGPLRLQHVVGIFFIYIIGTCLSLIMFVCELVSRKR</sequence>
<dbReference type="PANTHER" id="PTHR42643">
    <property type="entry name" value="IONOTROPIC RECEPTOR 20A-RELATED"/>
    <property type="match status" value="1"/>
</dbReference>
<organism evidence="14">
    <name type="scientific">Conopomorpha sinensis</name>
    <name type="common">litch fruit borer</name>
    <dbReference type="NCBI Taxonomy" id="940481"/>
    <lineage>
        <taxon>Eukaryota</taxon>
        <taxon>Metazoa</taxon>
        <taxon>Ecdysozoa</taxon>
        <taxon>Arthropoda</taxon>
        <taxon>Hexapoda</taxon>
        <taxon>Insecta</taxon>
        <taxon>Pterygota</taxon>
        <taxon>Neoptera</taxon>
        <taxon>Endopterygota</taxon>
        <taxon>Lepidoptera</taxon>
        <taxon>Glossata</taxon>
        <taxon>Ditrysia</taxon>
        <taxon>Tineoidea</taxon>
        <taxon>Gracillariidae</taxon>
        <taxon>Conopomorpha</taxon>
    </lineage>
</organism>
<evidence type="ECO:0000256" key="1">
    <source>
        <dbReference type="ARBA" id="ARBA00004651"/>
    </source>
</evidence>
<feature type="domain" description="Ionotropic glutamate receptor L-glutamate and glycine-binding" evidence="13">
    <location>
        <begin position="204"/>
        <end position="312"/>
    </location>
</feature>
<dbReference type="Gene3D" id="3.40.190.10">
    <property type="entry name" value="Periplasmic binding protein-like II"/>
    <property type="match status" value="1"/>
</dbReference>
<dbReference type="AlphaFoldDB" id="A0A3Q8HDQ2"/>
<evidence type="ECO:0000256" key="7">
    <source>
        <dbReference type="ARBA" id="ARBA00023136"/>
    </source>
</evidence>
<evidence type="ECO:0000256" key="4">
    <source>
        <dbReference type="ARBA" id="ARBA00022692"/>
    </source>
</evidence>
<feature type="transmembrane region" description="Helical" evidence="12">
    <location>
        <begin position="328"/>
        <end position="348"/>
    </location>
</feature>
<dbReference type="InterPro" id="IPR052192">
    <property type="entry name" value="Insect_Ionotropic_Sensory_Rcpt"/>
</dbReference>
<accession>A0A3Q8HDQ2</accession>
<keyword evidence="3" id="KW-1003">Cell membrane</keyword>
<dbReference type="EMBL" id="MF625609">
    <property type="protein sequence ID" value="AXY83436.1"/>
    <property type="molecule type" value="mRNA"/>
</dbReference>
<keyword evidence="9" id="KW-0325">Glycoprotein</keyword>
<dbReference type="Gene3D" id="1.10.287.70">
    <property type="match status" value="1"/>
</dbReference>
<keyword evidence="10" id="KW-1071">Ligand-gated ion channel</keyword>
<evidence type="ECO:0000256" key="11">
    <source>
        <dbReference type="ARBA" id="ARBA00023303"/>
    </source>
</evidence>
<dbReference type="GO" id="GO:0005886">
    <property type="term" value="C:plasma membrane"/>
    <property type="evidence" value="ECO:0007669"/>
    <property type="project" value="UniProtKB-SubCell"/>
</dbReference>
<keyword evidence="7 12" id="KW-0472">Membrane</keyword>
<protein>
    <submittedName>
        <fullName evidence="14">Putative ionotropic receptor 7</fullName>
    </submittedName>
</protein>
<dbReference type="PANTHER" id="PTHR42643:SF40">
    <property type="entry name" value="IONOTROPIC RECEPTOR 41A-RELATED"/>
    <property type="match status" value="1"/>
</dbReference>
<reference evidence="14" key="1">
    <citation type="submission" date="2017-08" db="EMBL/GenBank/DDBJ databases">
        <title>Analysis of the Antennal Transcriptome and Chemosensory-related Genes of Conopomorpha sinensis Bradley (Lepidoptera: Gracilariidae).</title>
        <authorList>
            <person name="Li P."/>
            <person name="Liu Y."/>
            <person name="Wang S."/>
            <person name="Sun H."/>
        </authorList>
    </citation>
    <scope>NUCLEOTIDE SEQUENCE</scope>
</reference>